<feature type="transmembrane region" description="Helical" evidence="1">
    <location>
        <begin position="51"/>
        <end position="68"/>
    </location>
</feature>
<gene>
    <name evidence="2" type="ORF">G1C95_1106</name>
</gene>
<dbReference type="AlphaFoldDB" id="A0A7Y0HTP9"/>
<keyword evidence="3" id="KW-1185">Reference proteome</keyword>
<organism evidence="2 3">
    <name type="scientific">Bifidobacterium oedipodis</name>
    <dbReference type="NCBI Taxonomy" id="2675322"/>
    <lineage>
        <taxon>Bacteria</taxon>
        <taxon>Bacillati</taxon>
        <taxon>Actinomycetota</taxon>
        <taxon>Actinomycetes</taxon>
        <taxon>Bifidobacteriales</taxon>
        <taxon>Bifidobacteriaceae</taxon>
        <taxon>Bifidobacterium</taxon>
    </lineage>
</organism>
<keyword evidence="1" id="KW-1133">Transmembrane helix</keyword>
<protein>
    <submittedName>
        <fullName evidence="2">Uncharacterized protein</fullName>
    </submittedName>
</protein>
<accession>A0A7Y0HTP9</accession>
<dbReference type="EMBL" id="JAAIII010000003">
    <property type="protein sequence ID" value="NMM93919.1"/>
    <property type="molecule type" value="Genomic_DNA"/>
</dbReference>
<proteinExistence type="predicted"/>
<name>A0A7Y0HTP9_9BIFI</name>
<dbReference type="Proteomes" id="UP000532194">
    <property type="component" value="Unassembled WGS sequence"/>
</dbReference>
<evidence type="ECO:0000313" key="2">
    <source>
        <dbReference type="EMBL" id="NMM93919.1"/>
    </source>
</evidence>
<sequence>MKTVKTRIKRLSNRFRPFLKEEWLNLIIVVLYALMTIYNIIRAVNGSEIEYVNYAILYATLTITWIGYTHENHCFLTVCEQRDLFRAQRDLFIETLRYIRRYVRNEYGDEMSVKLDGKRIV</sequence>
<keyword evidence="1" id="KW-0812">Transmembrane</keyword>
<reference evidence="2 3" key="1">
    <citation type="submission" date="2020-02" db="EMBL/GenBank/DDBJ databases">
        <title>Characterization of phylogenetic diversity of novel bifidobacterial species isolated in Czech ZOOs.</title>
        <authorList>
            <person name="Lugli G.A."/>
            <person name="Vera N.B."/>
            <person name="Ventura M."/>
        </authorList>
    </citation>
    <scope>NUCLEOTIDE SEQUENCE [LARGE SCALE GENOMIC DNA]</scope>
    <source>
        <strain evidence="2 3">DSM 109957</strain>
    </source>
</reference>
<comment type="caution">
    <text evidence="2">The sequence shown here is derived from an EMBL/GenBank/DDBJ whole genome shotgun (WGS) entry which is preliminary data.</text>
</comment>
<evidence type="ECO:0000313" key="3">
    <source>
        <dbReference type="Proteomes" id="UP000532194"/>
    </source>
</evidence>
<keyword evidence="1" id="KW-0472">Membrane</keyword>
<feature type="transmembrane region" description="Helical" evidence="1">
    <location>
        <begin position="23"/>
        <end position="45"/>
    </location>
</feature>
<evidence type="ECO:0000256" key="1">
    <source>
        <dbReference type="SAM" id="Phobius"/>
    </source>
</evidence>